<comment type="function">
    <text evidence="2">Is required not only for elongation of protein synthesis but also for the initiation of all mRNA translation through initiator tRNA(fMet) aminoacylation.</text>
</comment>
<dbReference type="GO" id="GO:0046872">
    <property type="term" value="F:metal ion binding"/>
    <property type="evidence" value="ECO:0007669"/>
    <property type="project" value="UniProtKB-KW"/>
</dbReference>
<dbReference type="InterPro" id="IPR015413">
    <property type="entry name" value="Methionyl/Leucyl_tRNA_Synth"/>
</dbReference>
<dbReference type="PANTHER" id="PTHR43326:SF1">
    <property type="entry name" value="METHIONINE--TRNA LIGASE, MITOCHONDRIAL"/>
    <property type="match status" value="1"/>
</dbReference>
<evidence type="ECO:0000256" key="11">
    <source>
        <dbReference type="ARBA" id="ARBA00023146"/>
    </source>
</evidence>
<dbReference type="Gene3D" id="1.10.730.10">
    <property type="entry name" value="Isoleucyl-tRNA Synthetase, Domain 1"/>
    <property type="match status" value="1"/>
</dbReference>
<accession>A0A1G2EET9</accession>
<keyword evidence="8" id="KW-0862">Zinc</keyword>
<comment type="caution">
    <text evidence="17">The sequence shown here is derived from an EMBL/GenBank/DDBJ whole genome shotgun (WGS) entry which is preliminary data.</text>
</comment>
<dbReference type="EMBL" id="MHMH01000014">
    <property type="protein sequence ID" value="OGZ24299.1"/>
    <property type="molecule type" value="Genomic_DNA"/>
</dbReference>
<dbReference type="CDD" id="cd00814">
    <property type="entry name" value="MetRS_core"/>
    <property type="match status" value="1"/>
</dbReference>
<gene>
    <name evidence="17" type="ORF">A2896_00315</name>
</gene>
<dbReference type="GO" id="GO:0005524">
    <property type="term" value="F:ATP binding"/>
    <property type="evidence" value="ECO:0007669"/>
    <property type="project" value="UniProtKB-KW"/>
</dbReference>
<dbReference type="PANTHER" id="PTHR43326">
    <property type="entry name" value="METHIONYL-TRNA SYNTHETASE"/>
    <property type="match status" value="1"/>
</dbReference>
<dbReference type="Proteomes" id="UP000178647">
    <property type="component" value="Unassembled WGS sequence"/>
</dbReference>
<dbReference type="InterPro" id="IPR009080">
    <property type="entry name" value="tRNAsynth_Ia_anticodon-bd"/>
</dbReference>
<dbReference type="STRING" id="1801672.A2896_00315"/>
<evidence type="ECO:0000313" key="18">
    <source>
        <dbReference type="Proteomes" id="UP000178647"/>
    </source>
</evidence>
<feature type="domain" description="tRNA synthetases class I catalytic" evidence="14">
    <location>
        <begin position="5"/>
        <end position="121"/>
    </location>
</feature>
<evidence type="ECO:0000259" key="14">
    <source>
        <dbReference type="Pfam" id="PF01406"/>
    </source>
</evidence>
<dbReference type="FunFam" id="2.170.220.10:FF:000003">
    <property type="entry name" value="Methionine--tRNA ligase"/>
    <property type="match status" value="1"/>
</dbReference>
<evidence type="ECO:0000256" key="4">
    <source>
        <dbReference type="ARBA" id="ARBA00018753"/>
    </source>
</evidence>
<feature type="domain" description="Methionyl/Valyl/Leucyl/Isoleucyl-tRNA synthetase anticodon-binding" evidence="15">
    <location>
        <begin position="371"/>
        <end position="452"/>
    </location>
</feature>
<evidence type="ECO:0000256" key="3">
    <source>
        <dbReference type="ARBA" id="ARBA00012838"/>
    </source>
</evidence>
<dbReference type="PRINTS" id="PR01041">
    <property type="entry name" value="TRNASYNTHMET"/>
</dbReference>
<keyword evidence="9 13" id="KW-0067">ATP-binding</keyword>
<dbReference type="SUPFAM" id="SSF52374">
    <property type="entry name" value="Nucleotidylyl transferase"/>
    <property type="match status" value="1"/>
</dbReference>
<dbReference type="EC" id="6.1.1.10" evidence="3"/>
<proteinExistence type="inferred from homology"/>
<dbReference type="Pfam" id="PF08264">
    <property type="entry name" value="Anticodon_1"/>
    <property type="match status" value="1"/>
</dbReference>
<dbReference type="InterPro" id="IPR014729">
    <property type="entry name" value="Rossmann-like_a/b/a_fold"/>
</dbReference>
<evidence type="ECO:0000256" key="2">
    <source>
        <dbReference type="ARBA" id="ARBA00003314"/>
    </source>
</evidence>
<keyword evidence="10 13" id="KW-0648">Protein biosynthesis</keyword>
<evidence type="ECO:0000256" key="12">
    <source>
        <dbReference type="ARBA" id="ARBA00030904"/>
    </source>
</evidence>
<evidence type="ECO:0000256" key="6">
    <source>
        <dbReference type="ARBA" id="ARBA00022723"/>
    </source>
</evidence>
<dbReference type="GO" id="GO:0004825">
    <property type="term" value="F:methionine-tRNA ligase activity"/>
    <property type="evidence" value="ECO:0007669"/>
    <property type="project" value="UniProtKB-EC"/>
</dbReference>
<dbReference type="InterPro" id="IPR032678">
    <property type="entry name" value="tRNA-synt_1_cat_dom"/>
</dbReference>
<dbReference type="Pfam" id="PF01406">
    <property type="entry name" value="tRNA-synt_1e"/>
    <property type="match status" value="1"/>
</dbReference>
<evidence type="ECO:0000256" key="13">
    <source>
        <dbReference type="RuleBase" id="RU363039"/>
    </source>
</evidence>
<evidence type="ECO:0000256" key="9">
    <source>
        <dbReference type="ARBA" id="ARBA00022840"/>
    </source>
</evidence>
<dbReference type="SUPFAM" id="SSF47323">
    <property type="entry name" value="Anticodon-binding domain of a subclass of class I aminoacyl-tRNA synthetases"/>
    <property type="match status" value="1"/>
</dbReference>
<dbReference type="InterPro" id="IPR023457">
    <property type="entry name" value="Met-tRNA_synth_2"/>
</dbReference>
<dbReference type="Gene3D" id="2.170.220.10">
    <property type="match status" value="1"/>
</dbReference>
<comment type="cofactor">
    <cofactor evidence="1">
        <name>Zn(2+)</name>
        <dbReference type="ChEBI" id="CHEBI:29105"/>
    </cofactor>
</comment>
<dbReference type="AlphaFoldDB" id="A0A1G2EET9"/>
<dbReference type="GO" id="GO:0006431">
    <property type="term" value="P:methionyl-tRNA aminoacylation"/>
    <property type="evidence" value="ECO:0007669"/>
    <property type="project" value="InterPro"/>
</dbReference>
<dbReference type="NCBIfam" id="TIGR00398">
    <property type="entry name" value="metG"/>
    <property type="match status" value="1"/>
</dbReference>
<keyword evidence="5 13" id="KW-0436">Ligase</keyword>
<dbReference type="Gene3D" id="3.40.50.620">
    <property type="entry name" value="HUPs"/>
    <property type="match status" value="1"/>
</dbReference>
<organism evidence="17 18">
    <name type="scientific">Candidatus Nealsonbacteria bacterium RIFCSPLOWO2_01_FULL_43_32</name>
    <dbReference type="NCBI Taxonomy" id="1801672"/>
    <lineage>
        <taxon>Bacteria</taxon>
        <taxon>Candidatus Nealsoniibacteriota</taxon>
    </lineage>
</organism>
<evidence type="ECO:0000256" key="1">
    <source>
        <dbReference type="ARBA" id="ARBA00001947"/>
    </source>
</evidence>
<evidence type="ECO:0000256" key="7">
    <source>
        <dbReference type="ARBA" id="ARBA00022741"/>
    </source>
</evidence>
<evidence type="ECO:0000256" key="5">
    <source>
        <dbReference type="ARBA" id="ARBA00022598"/>
    </source>
</evidence>
<feature type="domain" description="Methionyl/Leucyl tRNA synthetase" evidence="16">
    <location>
        <begin position="136"/>
        <end position="351"/>
    </location>
</feature>
<evidence type="ECO:0000256" key="10">
    <source>
        <dbReference type="ARBA" id="ARBA00022917"/>
    </source>
</evidence>
<keyword evidence="7 13" id="KW-0547">Nucleotide-binding</keyword>
<keyword evidence="6" id="KW-0479">Metal-binding</keyword>
<comment type="similarity">
    <text evidence="13">Belongs to the class-I aminoacyl-tRNA synthetase family.</text>
</comment>
<evidence type="ECO:0000259" key="16">
    <source>
        <dbReference type="Pfam" id="PF09334"/>
    </source>
</evidence>
<dbReference type="InterPro" id="IPR014758">
    <property type="entry name" value="Met-tRNA_synth"/>
</dbReference>
<keyword evidence="11 13" id="KW-0030">Aminoacyl-tRNA synthetase</keyword>
<reference evidence="17 18" key="1">
    <citation type="journal article" date="2016" name="Nat. Commun.">
        <title>Thousands of microbial genomes shed light on interconnected biogeochemical processes in an aquifer system.</title>
        <authorList>
            <person name="Anantharaman K."/>
            <person name="Brown C.T."/>
            <person name="Hug L.A."/>
            <person name="Sharon I."/>
            <person name="Castelle C.J."/>
            <person name="Probst A.J."/>
            <person name="Thomas B.C."/>
            <person name="Singh A."/>
            <person name="Wilkins M.J."/>
            <person name="Karaoz U."/>
            <person name="Brodie E.L."/>
            <person name="Williams K.H."/>
            <person name="Hubbard S.S."/>
            <person name="Banfield J.F."/>
        </authorList>
    </citation>
    <scope>NUCLEOTIDE SEQUENCE [LARGE SCALE GENOMIC DNA]</scope>
</reference>
<name>A0A1G2EET9_9BACT</name>
<dbReference type="InterPro" id="IPR033911">
    <property type="entry name" value="MetRS_core"/>
</dbReference>
<evidence type="ECO:0000259" key="15">
    <source>
        <dbReference type="Pfam" id="PF08264"/>
    </source>
</evidence>
<protein>
    <recommendedName>
        <fullName evidence="4">Methionine--tRNA ligase</fullName>
        <ecNumber evidence="3">6.1.1.10</ecNumber>
    </recommendedName>
    <alternativeName>
        <fullName evidence="12">Methionyl-tRNA synthetase</fullName>
    </alternativeName>
</protein>
<evidence type="ECO:0000256" key="8">
    <source>
        <dbReference type="ARBA" id="ARBA00022833"/>
    </source>
</evidence>
<sequence>MKNKFYVTTSIAYTNAPPHIGFALELIQADVLARHRRFLGDDVFFLTGTDEHGQKIVRAAKEAGQTPKQFTDEISQKYQTLTKALNLSNDDFIRTTDPKKHWSNVQKVWLKLKENGDIYKKKYKGLYCVGCEAFLKEKDLIDGQCPIHHQQPEIIEEENYFFRLSKYADAVKDQIESGEIKIVPGGRKNEILSFIGRGVEDVSCSRAKENLQWGIPVPDDDTQIIYIWFEALINYLYPKKYWPANVHCIGKDIFRFHALLWPAMLLSLGLDSPKTIFVHGYITSGGQKMSKSLGNVVDPFELIRKYGADAVRYFLLREIPSTEDGDYTEEKFKERYNGDLASGLGNLVARVITLAKNSKTQITISKQIPISKFQKKYQKALEEFKFNEALMAVWELIGLCDQYVEREKPWSFDPAQDKEKIEEVIGGLLFAIKEIADLLESFLPETSEKILKQLTLRRGSGQEKSEPLFPRLK</sequence>
<dbReference type="Pfam" id="PF09334">
    <property type="entry name" value="tRNA-synt_1g"/>
    <property type="match status" value="1"/>
</dbReference>
<dbReference type="InterPro" id="IPR013155">
    <property type="entry name" value="M/V/L/I-tRNA-synth_anticd-bd"/>
</dbReference>
<evidence type="ECO:0000313" key="17">
    <source>
        <dbReference type="EMBL" id="OGZ24299.1"/>
    </source>
</evidence>